<feature type="signal peptide" evidence="7">
    <location>
        <begin position="1"/>
        <end position="22"/>
    </location>
</feature>
<keyword evidence="5 6" id="KW-0472">Membrane</keyword>
<evidence type="ECO:0000313" key="8">
    <source>
        <dbReference type="EMBL" id="AOZ96183.1"/>
    </source>
</evidence>
<keyword evidence="4 6" id="KW-1133">Transmembrane helix</keyword>
<name>A0A1D9P108_9FIRM</name>
<reference evidence="9" key="1">
    <citation type="submission" date="2016-10" db="EMBL/GenBank/DDBJ databases">
        <title>The complete genome sequence of the rumen bacterium Butyrivibrio hungatei MB2003.</title>
        <authorList>
            <person name="Palevich N."/>
            <person name="Kelly W.J."/>
            <person name="Leahy S.C."/>
            <person name="Altermann E."/>
            <person name="Rakonjac J."/>
            <person name="Attwood G.T."/>
        </authorList>
    </citation>
    <scope>NUCLEOTIDE SEQUENCE [LARGE SCALE GENOMIC DNA]</scope>
    <source>
        <strain evidence="9">MB2003</strain>
    </source>
</reference>
<evidence type="ECO:0000256" key="3">
    <source>
        <dbReference type="ARBA" id="ARBA00022692"/>
    </source>
</evidence>
<keyword evidence="9" id="KW-1185">Reference proteome</keyword>
<keyword evidence="7" id="KW-0732">Signal</keyword>
<dbReference type="AlphaFoldDB" id="A0A1D9P108"/>
<protein>
    <submittedName>
        <fullName evidence="8">Sodium ion-pumping decarboxylase gamma subunit</fullName>
    </submittedName>
</protein>
<dbReference type="GO" id="GO:0036376">
    <property type="term" value="P:sodium ion export across plasma membrane"/>
    <property type="evidence" value="ECO:0007669"/>
    <property type="project" value="InterPro"/>
</dbReference>
<evidence type="ECO:0000256" key="7">
    <source>
        <dbReference type="SAM" id="SignalP"/>
    </source>
</evidence>
<accession>A0A1D9P108</accession>
<organism evidence="8 9">
    <name type="scientific">Butyrivibrio hungatei</name>
    <dbReference type="NCBI Taxonomy" id="185008"/>
    <lineage>
        <taxon>Bacteria</taxon>
        <taxon>Bacillati</taxon>
        <taxon>Bacillota</taxon>
        <taxon>Clostridia</taxon>
        <taxon>Lachnospirales</taxon>
        <taxon>Lachnospiraceae</taxon>
        <taxon>Butyrivibrio</taxon>
    </lineage>
</organism>
<evidence type="ECO:0000256" key="4">
    <source>
        <dbReference type="ARBA" id="ARBA00022989"/>
    </source>
</evidence>
<sequence>MKRKFLVLGVMLSCLLSLSACGAESQSDASSNSKYPVGFFNQTAIENYANAVEDGYFENWYLEGITPDNFEDELYVSLAMEIDKDEAQQAYYLRGVDESKYLVYKSGYTSWYKALEELGYGDSKSLADNLSISEVSYSFDKDGKLVVDATIQGTKHSAIMKIYLNNEFEPTDIGVTINKTTGEKLENAGLNTLLGMGMAFAILIIISLIISLFPIFFGGKKKKKESDKEITKKAMDNTINQIAEQEDLSGDAELVAVIAAAIAAYEGSASTDGFQVRSIRKVSKNWKR</sequence>
<evidence type="ECO:0000256" key="5">
    <source>
        <dbReference type="ARBA" id="ARBA00023136"/>
    </source>
</evidence>
<keyword evidence="2" id="KW-1003">Cell membrane</keyword>
<dbReference type="GO" id="GO:0015081">
    <property type="term" value="F:sodium ion transmembrane transporter activity"/>
    <property type="evidence" value="ECO:0007669"/>
    <property type="project" value="InterPro"/>
</dbReference>
<dbReference type="PROSITE" id="PS51257">
    <property type="entry name" value="PROKAR_LIPOPROTEIN"/>
    <property type="match status" value="1"/>
</dbReference>
<keyword evidence="3 6" id="KW-0812">Transmembrane</keyword>
<gene>
    <name evidence="8" type="ORF">bhn_I1149</name>
</gene>
<evidence type="ECO:0000313" key="9">
    <source>
        <dbReference type="Proteomes" id="UP000179284"/>
    </source>
</evidence>
<dbReference type="Pfam" id="PF04277">
    <property type="entry name" value="OAD_gamma"/>
    <property type="match status" value="1"/>
</dbReference>
<dbReference type="KEGG" id="bhu:bhn_I1149"/>
<proteinExistence type="predicted"/>
<comment type="subcellular location">
    <subcellularLocation>
        <location evidence="1">Cell membrane</location>
    </subcellularLocation>
</comment>
<dbReference type="NCBIfam" id="TIGR01195">
    <property type="entry name" value="oadG_fam"/>
    <property type="match status" value="1"/>
</dbReference>
<feature type="chain" id="PRO_5038839491" evidence="7">
    <location>
        <begin position="23"/>
        <end position="288"/>
    </location>
</feature>
<dbReference type="GO" id="GO:0005886">
    <property type="term" value="C:plasma membrane"/>
    <property type="evidence" value="ECO:0007669"/>
    <property type="project" value="UniProtKB-SubCell"/>
</dbReference>
<dbReference type="EMBL" id="CP017831">
    <property type="protein sequence ID" value="AOZ96183.1"/>
    <property type="molecule type" value="Genomic_DNA"/>
</dbReference>
<dbReference type="Proteomes" id="UP000179284">
    <property type="component" value="Chromosome I"/>
</dbReference>
<feature type="transmembrane region" description="Helical" evidence="6">
    <location>
        <begin position="193"/>
        <end position="217"/>
    </location>
</feature>
<evidence type="ECO:0000256" key="2">
    <source>
        <dbReference type="ARBA" id="ARBA00022475"/>
    </source>
</evidence>
<dbReference type="OrthoDB" id="1912660at2"/>
<evidence type="ECO:0000256" key="1">
    <source>
        <dbReference type="ARBA" id="ARBA00004236"/>
    </source>
</evidence>
<evidence type="ECO:0000256" key="6">
    <source>
        <dbReference type="SAM" id="Phobius"/>
    </source>
</evidence>
<dbReference type="RefSeq" id="WP_071175895.1">
    <property type="nucleotide sequence ID" value="NZ_CP017831.1"/>
</dbReference>
<dbReference type="InterPro" id="IPR005899">
    <property type="entry name" value="Na_pump_deCOase"/>
</dbReference>